<keyword evidence="3" id="KW-1185">Reference proteome</keyword>
<evidence type="ECO:0000313" key="2">
    <source>
        <dbReference type="EMBL" id="MBL0392544.1"/>
    </source>
</evidence>
<dbReference type="Proteomes" id="UP000599109">
    <property type="component" value="Unassembled WGS sequence"/>
</dbReference>
<organism evidence="2 3">
    <name type="scientific">Ramlibacter monticola</name>
    <dbReference type="NCBI Taxonomy" id="1926872"/>
    <lineage>
        <taxon>Bacteria</taxon>
        <taxon>Pseudomonadati</taxon>
        <taxon>Pseudomonadota</taxon>
        <taxon>Betaproteobacteria</taxon>
        <taxon>Burkholderiales</taxon>
        <taxon>Comamonadaceae</taxon>
        <taxon>Ramlibacter</taxon>
    </lineage>
</organism>
<protein>
    <submittedName>
        <fullName evidence="2">Uncharacterized protein</fullName>
    </submittedName>
</protein>
<dbReference type="RefSeq" id="WP_201675163.1">
    <property type="nucleotide sequence ID" value="NZ_JAEQNE010000003.1"/>
</dbReference>
<accession>A0A936Z094</accession>
<keyword evidence="1" id="KW-0812">Transmembrane</keyword>
<gene>
    <name evidence="2" type="ORF">JJ685_15495</name>
</gene>
<dbReference type="AlphaFoldDB" id="A0A936Z094"/>
<evidence type="ECO:0000256" key="1">
    <source>
        <dbReference type="SAM" id="Phobius"/>
    </source>
</evidence>
<name>A0A936Z094_9BURK</name>
<comment type="caution">
    <text evidence="2">The sequence shown here is derived from an EMBL/GenBank/DDBJ whole genome shotgun (WGS) entry which is preliminary data.</text>
</comment>
<evidence type="ECO:0000313" key="3">
    <source>
        <dbReference type="Proteomes" id="UP000599109"/>
    </source>
</evidence>
<reference evidence="2 3" key="1">
    <citation type="journal article" date="2017" name="Int. J. Syst. Evol. Microbiol.">
        <title>Ramlibacter monticola sp. nov., isolated from forest soil.</title>
        <authorList>
            <person name="Chaudhary D.K."/>
            <person name="Kim J."/>
        </authorList>
    </citation>
    <scope>NUCLEOTIDE SEQUENCE [LARGE SCALE GENOMIC DNA]</scope>
    <source>
        <strain evidence="2 3">KACC 19175</strain>
    </source>
</reference>
<feature type="transmembrane region" description="Helical" evidence="1">
    <location>
        <begin position="49"/>
        <end position="68"/>
    </location>
</feature>
<keyword evidence="1" id="KW-0472">Membrane</keyword>
<sequence length="73" mass="8086">MIHHAPIYAPVHESPRKLFLALAALLALLPLPLYIAIHYFKLPIFDTAWVAGIMPGWPLALFLVIQGLPNSSD</sequence>
<proteinExistence type="predicted"/>
<feature type="transmembrane region" description="Helical" evidence="1">
    <location>
        <begin position="18"/>
        <end position="37"/>
    </location>
</feature>
<keyword evidence="1" id="KW-1133">Transmembrane helix</keyword>
<dbReference type="EMBL" id="JAEQNE010000003">
    <property type="protein sequence ID" value="MBL0392544.1"/>
    <property type="molecule type" value="Genomic_DNA"/>
</dbReference>